<evidence type="ECO:0000256" key="1">
    <source>
        <dbReference type="ARBA" id="ARBA00007092"/>
    </source>
</evidence>
<dbReference type="InterPro" id="IPR005135">
    <property type="entry name" value="Endo/exonuclease/phosphatase"/>
</dbReference>
<sequence>MRDQKIGILCIQETHLCPEHITQIDNLYARRLRVMNSSDPDRPGSSAGIAFVLNKEITNAENATMQVIIPGRAAVLSINWHQDKRINILNIYAPNNLSDHKAFWDKVRTEWQRLNLATPDLMLGDFNLTEDPIDRAPARPDHEGAIDALRDLRNALNLQDRWRLDHPHRRLFTFSSSAHQTLSRLDRIYASARHAESLINWDSQISQIPTDHHMVSVRFAPPNKTSQ</sequence>
<dbReference type="STRING" id="930992.A0A0D0AW13"/>
<evidence type="ECO:0000256" key="5">
    <source>
        <dbReference type="PIRSR" id="PIRSR604808-2"/>
    </source>
</evidence>
<evidence type="ECO:0000256" key="2">
    <source>
        <dbReference type="ARBA" id="ARBA00022723"/>
    </source>
</evidence>
<dbReference type="InParanoid" id="A0A0D0AW13"/>
<dbReference type="GO" id="GO:0003906">
    <property type="term" value="F:DNA-(apurinic or apyrimidinic site) endonuclease activity"/>
    <property type="evidence" value="ECO:0007669"/>
    <property type="project" value="TreeGrafter"/>
</dbReference>
<evidence type="ECO:0000259" key="7">
    <source>
        <dbReference type="Pfam" id="PF03372"/>
    </source>
</evidence>
<feature type="site" description="Transition state stabilizer" evidence="6">
    <location>
        <position position="127"/>
    </location>
</feature>
<dbReference type="HOGENOM" id="CLU_049840_1_0_1"/>
<gene>
    <name evidence="8" type="ORF">CY34DRAFT_25584</name>
</gene>
<reference evidence="8 9" key="1">
    <citation type="submission" date="2014-04" db="EMBL/GenBank/DDBJ databases">
        <authorList>
            <consortium name="DOE Joint Genome Institute"/>
            <person name="Kuo A."/>
            <person name="Ruytinx J."/>
            <person name="Rineau F."/>
            <person name="Colpaert J."/>
            <person name="Kohler A."/>
            <person name="Nagy L.G."/>
            <person name="Floudas D."/>
            <person name="Copeland A."/>
            <person name="Barry K.W."/>
            <person name="Cichocki N."/>
            <person name="Veneault-Fourrey C."/>
            <person name="LaButti K."/>
            <person name="Lindquist E.A."/>
            <person name="Lipzen A."/>
            <person name="Lundell T."/>
            <person name="Morin E."/>
            <person name="Murat C."/>
            <person name="Sun H."/>
            <person name="Tunlid A."/>
            <person name="Henrissat B."/>
            <person name="Grigoriev I.V."/>
            <person name="Hibbett D.S."/>
            <person name="Martin F."/>
            <person name="Nordberg H.P."/>
            <person name="Cantor M.N."/>
            <person name="Hua S.X."/>
        </authorList>
    </citation>
    <scope>NUCLEOTIDE SEQUENCE [LARGE SCALE GENOMIC DNA]</scope>
    <source>
        <strain evidence="8 9">UH-Slu-Lm8-n1</strain>
    </source>
</reference>
<proteinExistence type="inferred from homology"/>
<comment type="similarity">
    <text evidence="1">Belongs to the DNA repair enzymes AP/ExoA family.</text>
</comment>
<dbReference type="PANTHER" id="PTHR22748">
    <property type="entry name" value="AP ENDONUCLEASE"/>
    <property type="match status" value="1"/>
</dbReference>
<dbReference type="SUPFAM" id="SSF56219">
    <property type="entry name" value="DNase I-like"/>
    <property type="match status" value="1"/>
</dbReference>
<dbReference type="GO" id="GO:0006284">
    <property type="term" value="P:base-excision repair"/>
    <property type="evidence" value="ECO:0007669"/>
    <property type="project" value="TreeGrafter"/>
</dbReference>
<protein>
    <recommendedName>
        <fullName evidence="7">Endonuclease/exonuclease/phosphatase domain-containing protein</fullName>
    </recommendedName>
</protein>
<keyword evidence="5" id="KW-0464">Manganese</keyword>
<comment type="cofactor">
    <cofactor evidence="5">
        <name>Mg(2+)</name>
        <dbReference type="ChEBI" id="CHEBI:18420"/>
    </cofactor>
    <cofactor evidence="5">
        <name>Mn(2+)</name>
        <dbReference type="ChEBI" id="CHEBI:29035"/>
    </cofactor>
    <text evidence="5">Probably binds two magnesium or manganese ions per subunit.</text>
</comment>
<feature type="binding site" evidence="5">
    <location>
        <position position="13"/>
    </location>
    <ligand>
        <name>Mg(2+)</name>
        <dbReference type="ChEBI" id="CHEBI:18420"/>
        <label>1</label>
    </ligand>
</feature>
<evidence type="ECO:0000313" key="8">
    <source>
        <dbReference type="EMBL" id="KIK38567.1"/>
    </source>
</evidence>
<evidence type="ECO:0000256" key="4">
    <source>
        <dbReference type="ARBA" id="ARBA00022842"/>
    </source>
</evidence>
<dbReference type="Pfam" id="PF03372">
    <property type="entry name" value="Exo_endo_phos"/>
    <property type="match status" value="1"/>
</dbReference>
<keyword evidence="4 5" id="KW-0460">Magnesium</keyword>
<dbReference type="AlphaFoldDB" id="A0A0D0AW13"/>
<reference evidence="9" key="2">
    <citation type="submission" date="2015-01" db="EMBL/GenBank/DDBJ databases">
        <title>Evolutionary Origins and Diversification of the Mycorrhizal Mutualists.</title>
        <authorList>
            <consortium name="DOE Joint Genome Institute"/>
            <consortium name="Mycorrhizal Genomics Consortium"/>
            <person name="Kohler A."/>
            <person name="Kuo A."/>
            <person name="Nagy L.G."/>
            <person name="Floudas D."/>
            <person name="Copeland A."/>
            <person name="Barry K.W."/>
            <person name="Cichocki N."/>
            <person name="Veneault-Fourrey C."/>
            <person name="LaButti K."/>
            <person name="Lindquist E.A."/>
            <person name="Lipzen A."/>
            <person name="Lundell T."/>
            <person name="Morin E."/>
            <person name="Murat C."/>
            <person name="Riley R."/>
            <person name="Ohm R."/>
            <person name="Sun H."/>
            <person name="Tunlid A."/>
            <person name="Henrissat B."/>
            <person name="Grigoriev I.V."/>
            <person name="Hibbett D.S."/>
            <person name="Martin F."/>
        </authorList>
    </citation>
    <scope>NUCLEOTIDE SEQUENCE [LARGE SCALE GENOMIC DNA]</scope>
    <source>
        <strain evidence="9">UH-Slu-Lm8-n1</strain>
    </source>
</reference>
<keyword evidence="2 5" id="KW-0479">Metal-binding</keyword>
<dbReference type="OrthoDB" id="3264871at2759"/>
<name>A0A0D0AW13_9AGAM</name>
<dbReference type="EMBL" id="KN835385">
    <property type="protein sequence ID" value="KIK38567.1"/>
    <property type="molecule type" value="Genomic_DNA"/>
</dbReference>
<accession>A0A0D0AW13</accession>
<dbReference type="PANTHER" id="PTHR22748:SF4">
    <property type="entry name" value="DNA-(APURINIC OR APYRIMIDINIC SITE) ENDONUCLEASE 2"/>
    <property type="match status" value="1"/>
</dbReference>
<dbReference type="CDD" id="cd09076">
    <property type="entry name" value="L1-EN"/>
    <property type="match status" value="1"/>
</dbReference>
<feature type="binding site" evidence="5">
    <location>
        <position position="127"/>
    </location>
    <ligand>
        <name>Mg(2+)</name>
        <dbReference type="ChEBI" id="CHEBI:18420"/>
        <label>1</label>
    </ligand>
</feature>
<dbReference type="GO" id="GO:0046872">
    <property type="term" value="F:metal ion binding"/>
    <property type="evidence" value="ECO:0007669"/>
    <property type="project" value="UniProtKB-KW"/>
</dbReference>
<feature type="domain" description="Endonuclease/exonuclease/phosphatase" evidence="7">
    <location>
        <begin position="8"/>
        <end position="212"/>
    </location>
</feature>
<dbReference type="Gene3D" id="3.60.10.10">
    <property type="entry name" value="Endonuclease/exonuclease/phosphatase"/>
    <property type="match status" value="1"/>
</dbReference>
<keyword evidence="3" id="KW-0378">Hydrolase</keyword>
<dbReference type="GO" id="GO:0008311">
    <property type="term" value="F:double-stranded DNA 3'-5' DNA exonuclease activity"/>
    <property type="evidence" value="ECO:0007669"/>
    <property type="project" value="TreeGrafter"/>
</dbReference>
<evidence type="ECO:0000256" key="3">
    <source>
        <dbReference type="ARBA" id="ARBA00022801"/>
    </source>
</evidence>
<dbReference type="GO" id="GO:0008081">
    <property type="term" value="F:phosphoric diester hydrolase activity"/>
    <property type="evidence" value="ECO:0007669"/>
    <property type="project" value="TreeGrafter"/>
</dbReference>
<dbReference type="GO" id="GO:0005634">
    <property type="term" value="C:nucleus"/>
    <property type="evidence" value="ECO:0007669"/>
    <property type="project" value="TreeGrafter"/>
</dbReference>
<evidence type="ECO:0000256" key="6">
    <source>
        <dbReference type="PIRSR" id="PIRSR604808-3"/>
    </source>
</evidence>
<evidence type="ECO:0000313" key="9">
    <source>
        <dbReference type="Proteomes" id="UP000054485"/>
    </source>
</evidence>
<organism evidence="8 9">
    <name type="scientific">Suillus luteus UH-Slu-Lm8-n1</name>
    <dbReference type="NCBI Taxonomy" id="930992"/>
    <lineage>
        <taxon>Eukaryota</taxon>
        <taxon>Fungi</taxon>
        <taxon>Dikarya</taxon>
        <taxon>Basidiomycota</taxon>
        <taxon>Agaricomycotina</taxon>
        <taxon>Agaricomycetes</taxon>
        <taxon>Agaricomycetidae</taxon>
        <taxon>Boletales</taxon>
        <taxon>Suillineae</taxon>
        <taxon>Suillaceae</taxon>
        <taxon>Suillus</taxon>
    </lineage>
</organism>
<feature type="binding site" evidence="5">
    <location>
        <position position="125"/>
    </location>
    <ligand>
        <name>Mg(2+)</name>
        <dbReference type="ChEBI" id="CHEBI:18420"/>
        <label>1</label>
    </ligand>
</feature>
<dbReference type="Proteomes" id="UP000054485">
    <property type="component" value="Unassembled WGS sequence"/>
</dbReference>
<dbReference type="InterPro" id="IPR004808">
    <property type="entry name" value="AP_endonuc_1"/>
</dbReference>
<dbReference type="InterPro" id="IPR036691">
    <property type="entry name" value="Endo/exonu/phosph_ase_sf"/>
</dbReference>
<keyword evidence="9" id="KW-1185">Reference proteome</keyword>